<reference evidence="1 2" key="2">
    <citation type="submission" date="2018-11" db="EMBL/GenBank/DDBJ databases">
        <authorList>
            <consortium name="Pathogen Informatics"/>
        </authorList>
    </citation>
    <scope>NUCLEOTIDE SEQUENCE [LARGE SCALE GENOMIC DNA]</scope>
</reference>
<dbReference type="EMBL" id="UZAM01009471">
    <property type="protein sequence ID" value="VDP09137.1"/>
    <property type="molecule type" value="Genomic_DNA"/>
</dbReference>
<protein>
    <submittedName>
        <fullName evidence="3">Secreted protein</fullName>
    </submittedName>
</protein>
<proteinExistence type="predicted"/>
<reference evidence="3" key="1">
    <citation type="submission" date="2016-06" db="UniProtKB">
        <authorList>
            <consortium name="WormBaseParasite"/>
        </authorList>
    </citation>
    <scope>IDENTIFICATION</scope>
</reference>
<evidence type="ECO:0000313" key="2">
    <source>
        <dbReference type="Proteomes" id="UP000270296"/>
    </source>
</evidence>
<gene>
    <name evidence="1" type="ORF">SBAD_LOCUS6071</name>
</gene>
<dbReference type="Proteomes" id="UP000270296">
    <property type="component" value="Unassembled WGS sequence"/>
</dbReference>
<dbReference type="WBParaSite" id="SBAD_0000630701-mRNA-1">
    <property type="protein sequence ID" value="SBAD_0000630701-mRNA-1"/>
    <property type="gene ID" value="SBAD_0000630701"/>
</dbReference>
<dbReference type="AlphaFoldDB" id="A0A183IR24"/>
<keyword evidence="2" id="KW-1185">Reference proteome</keyword>
<accession>A0A183IR24</accession>
<evidence type="ECO:0000313" key="3">
    <source>
        <dbReference type="WBParaSite" id="SBAD_0000630701-mRNA-1"/>
    </source>
</evidence>
<sequence>MAVPSTAVSNATVVGLVGRATIDHHHPQQQQQQQQQQNGLDVGDVAAKLNKCVDPGPYSHVPYYGLDQSALSSALVPRGIGETTGKCG</sequence>
<evidence type="ECO:0000313" key="1">
    <source>
        <dbReference type="EMBL" id="VDP09137.1"/>
    </source>
</evidence>
<organism evidence="3">
    <name type="scientific">Soboliphyme baturini</name>
    <dbReference type="NCBI Taxonomy" id="241478"/>
    <lineage>
        <taxon>Eukaryota</taxon>
        <taxon>Metazoa</taxon>
        <taxon>Ecdysozoa</taxon>
        <taxon>Nematoda</taxon>
        <taxon>Enoplea</taxon>
        <taxon>Dorylaimia</taxon>
        <taxon>Dioctophymatida</taxon>
        <taxon>Dioctophymatoidea</taxon>
        <taxon>Soboliphymatidae</taxon>
        <taxon>Soboliphyme</taxon>
    </lineage>
</organism>
<name>A0A183IR24_9BILA</name>